<dbReference type="GO" id="GO:0005834">
    <property type="term" value="C:heterotrimeric G-protein complex"/>
    <property type="evidence" value="ECO:0007669"/>
    <property type="project" value="TreeGrafter"/>
</dbReference>
<dbReference type="PANTHER" id="PTHR10218:SF215">
    <property type="entry name" value="GUANINE NUCLEOTIDE-BINDING PROTEIN ALPHA-17 SUBUNIT"/>
    <property type="match status" value="1"/>
</dbReference>
<dbReference type="STRING" id="6290.A0A0N4X0N4"/>
<keyword evidence="3 10" id="KW-0479">Metal-binding</keyword>
<dbReference type="SMART" id="SM00275">
    <property type="entry name" value="G_alpha"/>
    <property type="match status" value="1"/>
</dbReference>
<evidence type="ECO:0000256" key="5">
    <source>
        <dbReference type="ARBA" id="ARBA00023134"/>
    </source>
</evidence>
<comment type="subunit">
    <text evidence="1">G proteins are composed of 3 units; alpha, beta and gamma. The alpha chain contains the guanine nucleotide binding site.</text>
</comment>
<reference evidence="11 12" key="2">
    <citation type="submission" date="2018-11" db="EMBL/GenBank/DDBJ databases">
        <authorList>
            <consortium name="Pathogen Informatics"/>
        </authorList>
    </citation>
    <scope>NUCLEOTIDE SEQUENCE [LARGE SCALE GENOMIC DNA]</scope>
    <source>
        <strain evidence="11 12">MHpl1</strain>
    </source>
</reference>
<dbReference type="FunFam" id="3.40.50.300:FF:000692">
    <property type="entry name" value="Guanine nucleotide-binding protein subunit alpha"/>
    <property type="match status" value="1"/>
</dbReference>
<feature type="binding site" evidence="9">
    <location>
        <begin position="154"/>
        <end position="160"/>
    </location>
    <ligand>
        <name>GTP</name>
        <dbReference type="ChEBI" id="CHEBI:37565"/>
    </ligand>
</feature>
<reference evidence="13" key="1">
    <citation type="submission" date="2017-02" db="UniProtKB">
        <authorList>
            <consortium name="WormBaseParasite"/>
        </authorList>
    </citation>
    <scope>IDENTIFICATION</scope>
</reference>
<feature type="binding site" evidence="10">
    <location>
        <position position="47"/>
    </location>
    <ligand>
        <name>Mg(2+)</name>
        <dbReference type="ChEBI" id="CHEBI:18420"/>
    </ligand>
</feature>
<dbReference type="PROSITE" id="PS51882">
    <property type="entry name" value="G_ALPHA"/>
    <property type="match status" value="1"/>
</dbReference>
<dbReference type="SUPFAM" id="SSF47895">
    <property type="entry name" value="Transducin (alpha subunit), insertion domain"/>
    <property type="match status" value="1"/>
</dbReference>
<keyword evidence="6" id="KW-0564">Palmitate</keyword>
<organism evidence="13">
    <name type="scientific">Haemonchus placei</name>
    <name type="common">Barber's pole worm</name>
    <dbReference type="NCBI Taxonomy" id="6290"/>
    <lineage>
        <taxon>Eukaryota</taxon>
        <taxon>Metazoa</taxon>
        <taxon>Ecdysozoa</taxon>
        <taxon>Nematoda</taxon>
        <taxon>Chromadorea</taxon>
        <taxon>Rhabditida</taxon>
        <taxon>Rhabditina</taxon>
        <taxon>Rhabditomorpha</taxon>
        <taxon>Strongyloidea</taxon>
        <taxon>Trichostrongylidae</taxon>
        <taxon>Haemonchus</taxon>
    </lineage>
</organism>
<evidence type="ECO:0000256" key="7">
    <source>
        <dbReference type="ARBA" id="ARBA00023224"/>
    </source>
</evidence>
<accession>A0A0N4X0N4</accession>
<evidence type="ECO:0000256" key="10">
    <source>
        <dbReference type="PIRSR" id="PIRSR601019-2"/>
    </source>
</evidence>
<dbReference type="Proteomes" id="UP000268014">
    <property type="component" value="Unassembled WGS sequence"/>
</dbReference>
<dbReference type="InterPro" id="IPR027417">
    <property type="entry name" value="P-loop_NTPase"/>
</dbReference>
<dbReference type="PANTHER" id="PTHR10218">
    <property type="entry name" value="GTP-BINDING PROTEIN ALPHA SUBUNIT"/>
    <property type="match status" value="1"/>
</dbReference>
<dbReference type="Gene3D" id="3.40.50.300">
    <property type="entry name" value="P-loop containing nucleotide triphosphate hydrolases"/>
    <property type="match status" value="1"/>
</dbReference>
<dbReference type="EMBL" id="UZAF01020169">
    <property type="protein sequence ID" value="VDO67145.1"/>
    <property type="molecule type" value="Genomic_DNA"/>
</dbReference>
<protein>
    <submittedName>
        <fullName evidence="13">G-protein alpha subunit</fullName>
    </submittedName>
</protein>
<dbReference type="GO" id="GO:0003924">
    <property type="term" value="F:GTPase activity"/>
    <property type="evidence" value="ECO:0007669"/>
    <property type="project" value="InterPro"/>
</dbReference>
<evidence type="ECO:0000256" key="6">
    <source>
        <dbReference type="ARBA" id="ARBA00023139"/>
    </source>
</evidence>
<keyword evidence="10" id="KW-0460">Magnesium</keyword>
<gene>
    <name evidence="11" type="ORF">HPLM_LOCUS17824</name>
</gene>
<dbReference type="GO" id="GO:0005737">
    <property type="term" value="C:cytoplasm"/>
    <property type="evidence" value="ECO:0007669"/>
    <property type="project" value="TreeGrafter"/>
</dbReference>
<dbReference type="GO" id="GO:0007188">
    <property type="term" value="P:adenylate cyclase-modulating G protein-coupled receptor signaling pathway"/>
    <property type="evidence" value="ECO:0007669"/>
    <property type="project" value="TreeGrafter"/>
</dbReference>
<sequence>MGSCQSQENQEMAARNKAIEKQLNQDKRAGSSIVKLLLLGAGECGKSTVLKQMQILHSNGFTEEEINEKKAIVYNNVVSSMCTILKAMDNVLHIPLEDSEKEKEKAIVLRVQENGEESEPLTDEVSKAIQSLCFLDSCSRISEAGYRPSEQDILYSRVATTGVVEVKFKIKELDFRYNLICTFMTNYSLLESIWTTVSVDFFPSLRNNEMASFSLSNRW</sequence>
<name>A0A0N4X0N4_HAEPC</name>
<dbReference type="GO" id="GO:0031683">
    <property type="term" value="F:G-protein beta/gamma-subunit complex binding"/>
    <property type="evidence" value="ECO:0007669"/>
    <property type="project" value="InterPro"/>
</dbReference>
<dbReference type="OrthoDB" id="5817230at2759"/>
<proteinExistence type="predicted"/>
<keyword evidence="5 9" id="KW-0342">GTP-binding</keyword>
<evidence type="ECO:0000256" key="8">
    <source>
        <dbReference type="ARBA" id="ARBA00023288"/>
    </source>
</evidence>
<dbReference type="SUPFAM" id="SSF52540">
    <property type="entry name" value="P-loop containing nucleoside triphosphate hydrolases"/>
    <property type="match status" value="1"/>
</dbReference>
<evidence type="ECO:0000313" key="12">
    <source>
        <dbReference type="Proteomes" id="UP000268014"/>
    </source>
</evidence>
<dbReference type="Gene3D" id="1.10.400.10">
    <property type="entry name" value="GI Alpha 1, domain 2-like"/>
    <property type="match status" value="1"/>
</dbReference>
<dbReference type="InterPro" id="IPR001019">
    <property type="entry name" value="Gprotein_alpha_su"/>
</dbReference>
<evidence type="ECO:0000256" key="9">
    <source>
        <dbReference type="PIRSR" id="PIRSR601019-1"/>
    </source>
</evidence>
<dbReference type="Pfam" id="PF00503">
    <property type="entry name" value="G-alpha"/>
    <property type="match status" value="1"/>
</dbReference>
<keyword evidence="7" id="KW-0807">Transducer</keyword>
<evidence type="ECO:0000313" key="13">
    <source>
        <dbReference type="WBParaSite" id="HPLM_0001783201-mRNA-1"/>
    </source>
</evidence>
<evidence type="ECO:0000256" key="4">
    <source>
        <dbReference type="ARBA" id="ARBA00022741"/>
    </source>
</evidence>
<dbReference type="AlphaFoldDB" id="A0A0N4X0N4"/>
<evidence type="ECO:0000313" key="11">
    <source>
        <dbReference type="EMBL" id="VDO67145.1"/>
    </source>
</evidence>
<dbReference type="GO" id="GO:0005525">
    <property type="term" value="F:GTP binding"/>
    <property type="evidence" value="ECO:0007669"/>
    <property type="project" value="UniProtKB-KW"/>
</dbReference>
<dbReference type="OMA" id="VCMQAMI"/>
<dbReference type="InterPro" id="IPR011025">
    <property type="entry name" value="GproteinA_insert"/>
</dbReference>
<feature type="binding site" evidence="10">
    <location>
        <position position="160"/>
    </location>
    <ligand>
        <name>Mg(2+)</name>
        <dbReference type="ChEBI" id="CHEBI:18420"/>
    </ligand>
</feature>
<dbReference type="WBParaSite" id="HPLM_0001783201-mRNA-1">
    <property type="protein sequence ID" value="HPLM_0001783201-mRNA-1"/>
    <property type="gene ID" value="HPLM_0001783201"/>
</dbReference>
<evidence type="ECO:0000256" key="3">
    <source>
        <dbReference type="ARBA" id="ARBA00022723"/>
    </source>
</evidence>
<dbReference type="PRINTS" id="PR00318">
    <property type="entry name" value="GPROTEINA"/>
</dbReference>
<keyword evidence="12" id="KW-1185">Reference proteome</keyword>
<dbReference type="GO" id="GO:0046872">
    <property type="term" value="F:metal ion binding"/>
    <property type="evidence" value="ECO:0007669"/>
    <property type="project" value="UniProtKB-KW"/>
</dbReference>
<evidence type="ECO:0000256" key="1">
    <source>
        <dbReference type="ARBA" id="ARBA00011356"/>
    </source>
</evidence>
<keyword evidence="8" id="KW-0449">Lipoprotein</keyword>
<keyword evidence="4 9" id="KW-0547">Nucleotide-binding</keyword>
<feature type="binding site" evidence="9">
    <location>
        <begin position="43"/>
        <end position="48"/>
    </location>
    <ligand>
        <name>GTP</name>
        <dbReference type="ChEBI" id="CHEBI:37565"/>
    </ligand>
</feature>
<keyword evidence="2" id="KW-0519">Myristate</keyword>
<evidence type="ECO:0000256" key="2">
    <source>
        <dbReference type="ARBA" id="ARBA00022707"/>
    </source>
</evidence>
<dbReference type="GO" id="GO:0001664">
    <property type="term" value="F:G protein-coupled receptor binding"/>
    <property type="evidence" value="ECO:0007669"/>
    <property type="project" value="TreeGrafter"/>
</dbReference>